<evidence type="ECO:0000256" key="1">
    <source>
        <dbReference type="ARBA" id="ARBA00009922"/>
    </source>
</evidence>
<dbReference type="CDD" id="cd17932">
    <property type="entry name" value="DEXQc_UvrD"/>
    <property type="match status" value="1"/>
</dbReference>
<dbReference type="EMBL" id="CP089984">
    <property type="protein sequence ID" value="WXB12382.1"/>
    <property type="molecule type" value="Genomic_DNA"/>
</dbReference>
<keyword evidence="3 10" id="KW-0378">Hydrolase</keyword>
<evidence type="ECO:0000256" key="4">
    <source>
        <dbReference type="ARBA" id="ARBA00022806"/>
    </source>
</evidence>
<comment type="catalytic activity">
    <reaction evidence="9">
        <text>ATP + H2O = ADP + phosphate + H(+)</text>
        <dbReference type="Rhea" id="RHEA:13065"/>
        <dbReference type="ChEBI" id="CHEBI:15377"/>
        <dbReference type="ChEBI" id="CHEBI:15378"/>
        <dbReference type="ChEBI" id="CHEBI:30616"/>
        <dbReference type="ChEBI" id="CHEBI:43474"/>
        <dbReference type="ChEBI" id="CHEBI:456216"/>
        <dbReference type="EC" id="5.6.2.4"/>
    </reaction>
</comment>
<dbReference type="PANTHER" id="PTHR11070">
    <property type="entry name" value="UVRD / RECB / PCRA DNA HELICASE FAMILY MEMBER"/>
    <property type="match status" value="1"/>
</dbReference>
<dbReference type="InterPro" id="IPR014017">
    <property type="entry name" value="DNA_helicase_UvrD-like_C"/>
</dbReference>
<dbReference type="InterPro" id="IPR014016">
    <property type="entry name" value="UvrD-like_ATP-bd"/>
</dbReference>
<evidence type="ECO:0000256" key="9">
    <source>
        <dbReference type="ARBA" id="ARBA00048988"/>
    </source>
</evidence>
<dbReference type="CDD" id="cd18807">
    <property type="entry name" value="SF1_C_UvrD"/>
    <property type="match status" value="1"/>
</dbReference>
<evidence type="ECO:0000256" key="5">
    <source>
        <dbReference type="ARBA" id="ARBA00022840"/>
    </source>
</evidence>
<keyword evidence="14" id="KW-1185">Reference proteome</keyword>
<evidence type="ECO:0000313" key="13">
    <source>
        <dbReference type="EMBL" id="WXB12382.1"/>
    </source>
</evidence>
<evidence type="ECO:0000256" key="10">
    <source>
        <dbReference type="PROSITE-ProRule" id="PRU00560"/>
    </source>
</evidence>
<dbReference type="Gene3D" id="1.10.10.160">
    <property type="match status" value="1"/>
</dbReference>
<dbReference type="EC" id="5.6.2.4" evidence="8"/>
<keyword evidence="5 10" id="KW-0067">ATP-binding</keyword>
<comment type="catalytic activity">
    <reaction evidence="7">
        <text>Couples ATP hydrolysis with the unwinding of duplex DNA by translocating in the 3'-5' direction.</text>
        <dbReference type="EC" id="5.6.2.4"/>
    </reaction>
</comment>
<dbReference type="PROSITE" id="PS51217">
    <property type="entry name" value="UVRD_HELICASE_CTER"/>
    <property type="match status" value="1"/>
</dbReference>
<keyword evidence="2 10" id="KW-0547">Nucleotide-binding</keyword>
<dbReference type="Pfam" id="PF13361">
    <property type="entry name" value="UvrD_C"/>
    <property type="match status" value="1"/>
</dbReference>
<sequence>MVGLNPAQKRAVEHQNGPLLVLAGAGSGKTRVITQRMVRMMERGVPASTIVALTFTNKAAAEMGERVAKLLGKNKAGAKGLTISTFHSFGLHVLTREKRAQNQAFTIFDQGDALGTVKEILRNIDAGKRFDVPAIMSRISNAKNAFLLPEELPDDGVDPYNEITKIVYPRYQAALRTYSAYDFDDLVCEVVRVWQSRPDVLARWQEKVRYLLVDEYQDTNRAQLMMLRLLAEPHRNICVVGDDDQAIYGWRGADVRNILEFEEHFTGAEVVKLEQNYRSKQAILDVANAVIGKRVGVRHKKHLFSERVGDEKITVASAPTPEAEASYVVREISRWIRDEKKQPRDLSVLYRSNSQAKLIEESLRSEGIAYRIVGGQQFFERKEVKDVLSYLKLALNRSDEISLRRIMNYPARGIGDTSVERLALHAQAKGWTLWQGIERVDAFDDISEPARQGCKQLERIVGDLRRKILVEQVRASEVASFLCQQIGLRQEIDSSSPTPQAAAKRWGNVEGLMGTLTRREAKVGTEQANDLANFLHALTLDFGKEEDAEPNAVTLSTLHGAKGLEFEIVYLIGCEEGFLPHARTLEDRATDAPALPDDGSNSAKAADIEEERRLFYVGVTRARDFLTLSRCKNRAMRGKPVPRTPSRFLMDLPPERIVEIEVRDEPTMGTKAGLEKANALLAMLEGLGQ</sequence>
<evidence type="ECO:0000259" key="11">
    <source>
        <dbReference type="PROSITE" id="PS51198"/>
    </source>
</evidence>
<dbReference type="InterPro" id="IPR013986">
    <property type="entry name" value="DExx_box_DNA_helicase_dom_sf"/>
</dbReference>
<keyword evidence="6" id="KW-0413">Isomerase</keyword>
<keyword evidence="4 10" id="KW-0347">Helicase</keyword>
<dbReference type="Gene3D" id="1.10.486.10">
    <property type="entry name" value="PCRA, domain 4"/>
    <property type="match status" value="1"/>
</dbReference>
<evidence type="ECO:0000259" key="12">
    <source>
        <dbReference type="PROSITE" id="PS51217"/>
    </source>
</evidence>
<evidence type="ECO:0000256" key="6">
    <source>
        <dbReference type="ARBA" id="ARBA00023235"/>
    </source>
</evidence>
<feature type="domain" description="UvrD-like helicase ATP-binding" evidence="11">
    <location>
        <begin position="2"/>
        <end position="280"/>
    </location>
</feature>
<reference evidence="13 14" key="1">
    <citation type="submission" date="2021-12" db="EMBL/GenBank/DDBJ databases">
        <title>Discovery of the Pendulisporaceae a myxobacterial family with distinct sporulation behavior and unique specialized metabolism.</title>
        <authorList>
            <person name="Garcia R."/>
            <person name="Popoff A."/>
            <person name="Bader C.D."/>
            <person name="Loehr J."/>
            <person name="Walesch S."/>
            <person name="Walt C."/>
            <person name="Boldt J."/>
            <person name="Bunk B."/>
            <person name="Haeckl F.J.F.P.J."/>
            <person name="Gunesch A.P."/>
            <person name="Birkelbach J."/>
            <person name="Nuebel U."/>
            <person name="Pietschmann T."/>
            <person name="Bach T."/>
            <person name="Mueller R."/>
        </authorList>
    </citation>
    <scope>NUCLEOTIDE SEQUENCE [LARGE SCALE GENOMIC DNA]</scope>
    <source>
        <strain evidence="13 14">MSr11954</strain>
    </source>
</reference>
<dbReference type="InterPro" id="IPR000212">
    <property type="entry name" value="DNA_helicase_UvrD/REP"/>
</dbReference>
<dbReference type="RefSeq" id="WP_394822004.1">
    <property type="nucleotide sequence ID" value="NZ_CP089984.1"/>
</dbReference>
<comment type="similarity">
    <text evidence="1">Belongs to the helicase family. UvrD subfamily.</text>
</comment>
<protein>
    <recommendedName>
        <fullName evidence="8">DNA 3'-5' helicase</fullName>
        <ecNumber evidence="8">5.6.2.4</ecNumber>
    </recommendedName>
</protein>
<evidence type="ECO:0000256" key="2">
    <source>
        <dbReference type="ARBA" id="ARBA00022741"/>
    </source>
</evidence>
<evidence type="ECO:0000256" key="8">
    <source>
        <dbReference type="ARBA" id="ARBA00034808"/>
    </source>
</evidence>
<dbReference type="Proteomes" id="UP001370348">
    <property type="component" value="Chromosome"/>
</dbReference>
<dbReference type="SUPFAM" id="SSF52540">
    <property type="entry name" value="P-loop containing nucleoside triphosphate hydrolases"/>
    <property type="match status" value="1"/>
</dbReference>
<organism evidence="13 14">
    <name type="scientific">Pendulispora albinea</name>
    <dbReference type="NCBI Taxonomy" id="2741071"/>
    <lineage>
        <taxon>Bacteria</taxon>
        <taxon>Pseudomonadati</taxon>
        <taxon>Myxococcota</taxon>
        <taxon>Myxococcia</taxon>
        <taxon>Myxococcales</taxon>
        <taxon>Sorangiineae</taxon>
        <taxon>Pendulisporaceae</taxon>
        <taxon>Pendulispora</taxon>
    </lineage>
</organism>
<feature type="domain" description="UvrD-like helicase C-terminal" evidence="12">
    <location>
        <begin position="281"/>
        <end position="563"/>
    </location>
</feature>
<dbReference type="PANTHER" id="PTHR11070:SF64">
    <property type="entry name" value="ATP-DEPENDENT DNA HELICASE REP"/>
    <property type="match status" value="1"/>
</dbReference>
<evidence type="ECO:0000313" key="14">
    <source>
        <dbReference type="Proteomes" id="UP001370348"/>
    </source>
</evidence>
<accession>A0ABZ2LN86</accession>
<dbReference type="Gene3D" id="3.40.50.300">
    <property type="entry name" value="P-loop containing nucleotide triphosphate hydrolases"/>
    <property type="match status" value="2"/>
</dbReference>
<proteinExistence type="inferred from homology"/>
<name>A0ABZ2LN86_9BACT</name>
<gene>
    <name evidence="13" type="ORF">LZC94_31600</name>
</gene>
<dbReference type="Pfam" id="PF00580">
    <property type="entry name" value="UvrD-helicase"/>
    <property type="match status" value="1"/>
</dbReference>
<evidence type="ECO:0000256" key="3">
    <source>
        <dbReference type="ARBA" id="ARBA00022801"/>
    </source>
</evidence>
<evidence type="ECO:0000256" key="7">
    <source>
        <dbReference type="ARBA" id="ARBA00034617"/>
    </source>
</evidence>
<feature type="binding site" evidence="10">
    <location>
        <begin position="23"/>
        <end position="30"/>
    </location>
    <ligand>
        <name>ATP</name>
        <dbReference type="ChEBI" id="CHEBI:30616"/>
    </ligand>
</feature>
<dbReference type="InterPro" id="IPR027417">
    <property type="entry name" value="P-loop_NTPase"/>
</dbReference>
<dbReference type="PROSITE" id="PS51198">
    <property type="entry name" value="UVRD_HELICASE_ATP_BIND"/>
    <property type="match status" value="1"/>
</dbReference>